<accession>A0A024G919</accession>
<proteinExistence type="predicted"/>
<dbReference type="InParanoid" id="A0A024G919"/>
<protein>
    <submittedName>
        <fullName evidence="1">Uncharacterized protein</fullName>
    </submittedName>
</protein>
<evidence type="ECO:0000313" key="1">
    <source>
        <dbReference type="EMBL" id="CCI43035.1"/>
    </source>
</evidence>
<evidence type="ECO:0000313" key="2">
    <source>
        <dbReference type="Proteomes" id="UP000053237"/>
    </source>
</evidence>
<organism evidence="1 2">
    <name type="scientific">Albugo candida</name>
    <dbReference type="NCBI Taxonomy" id="65357"/>
    <lineage>
        <taxon>Eukaryota</taxon>
        <taxon>Sar</taxon>
        <taxon>Stramenopiles</taxon>
        <taxon>Oomycota</taxon>
        <taxon>Peronosporomycetes</taxon>
        <taxon>Albuginales</taxon>
        <taxon>Albuginaceae</taxon>
        <taxon>Albugo</taxon>
    </lineage>
</organism>
<name>A0A024G919_9STRA</name>
<dbReference type="AlphaFoldDB" id="A0A024G919"/>
<reference evidence="1 2" key="1">
    <citation type="submission" date="2012-05" db="EMBL/GenBank/DDBJ databases">
        <title>Recombination and specialization in a pathogen metapopulation.</title>
        <authorList>
            <person name="Gardiner A."/>
            <person name="Kemen E."/>
            <person name="Schultz-Larsen T."/>
            <person name="MacLean D."/>
            <person name="Van Oosterhout C."/>
            <person name="Jones J.D.G."/>
        </authorList>
    </citation>
    <scope>NUCLEOTIDE SEQUENCE [LARGE SCALE GENOMIC DNA]</scope>
    <source>
        <strain evidence="1 2">Ac Nc2</strain>
    </source>
</reference>
<keyword evidence="2" id="KW-1185">Reference proteome</keyword>
<comment type="caution">
    <text evidence="1">The sequence shown here is derived from an EMBL/GenBank/DDBJ whole genome shotgun (WGS) entry which is preliminary data.</text>
</comment>
<sequence length="65" mass="7656">MESFKERFVESWTSFHLHPGNIYTSRLEGNDSASKRWLHFSTVDVQQVHSRTTQYVEHQESSENG</sequence>
<gene>
    <name evidence="1" type="ORF">BN9_038190</name>
</gene>
<dbReference type="EMBL" id="CAIX01000043">
    <property type="protein sequence ID" value="CCI43035.1"/>
    <property type="molecule type" value="Genomic_DNA"/>
</dbReference>
<dbReference type="Proteomes" id="UP000053237">
    <property type="component" value="Unassembled WGS sequence"/>
</dbReference>